<keyword evidence="6" id="KW-1185">Reference proteome</keyword>
<feature type="compositionally biased region" description="Pro residues" evidence="1">
    <location>
        <begin position="30"/>
        <end position="52"/>
    </location>
</feature>
<name>A0A031K478_9SPHN</name>
<feature type="compositionally biased region" description="Pro residues" evidence="1">
    <location>
        <begin position="61"/>
        <end position="77"/>
    </location>
</feature>
<sequence length="189" mass="19434">MRIPIALALTGAALAGCTVIPPADPARMQPYPPAYPQASAPPPPAAPPPSAPPAASYPGPAVTPPYTPAQSYPPPSELPVATPEPSLTYAALGQTVTVGGPRITPLAVLEDSRCPMNARCVWGGQVRLRVRIDSGRGGEVEVTSGKPVTVADGTLELVEVQPDKVAGGDNHGTVAQSAYRFGFRFMGGY</sequence>
<dbReference type="RefSeq" id="WP_036522773.1">
    <property type="nucleotide sequence ID" value="NZ_BSFC01000003.1"/>
</dbReference>
<keyword evidence="2" id="KW-0732">Signal</keyword>
<dbReference type="STRING" id="158500.BES08_02675"/>
<evidence type="ECO:0000313" key="5">
    <source>
        <dbReference type="Proteomes" id="UP000024329"/>
    </source>
</evidence>
<gene>
    <name evidence="3" type="ORF">BES08_02675</name>
    <name evidence="4" type="ORF">BV97_00523</name>
</gene>
<reference evidence="6" key="3">
    <citation type="journal article" date="2017" name="J. Biotechnol.">
        <title>Complete genome sequence of Novosphingobium resinovorum SA1, a versatile xenobiotic-degrading bacterium capable of utilizing sulfanilic acid.</title>
        <authorList>
            <person name="Hegedus B."/>
            <person name="Kos P.B."/>
            <person name="Balint B."/>
            <person name="Maroti G."/>
            <person name="Gan H.M."/>
            <person name="Perei K."/>
            <person name="Rakhely G."/>
        </authorList>
    </citation>
    <scope>NUCLEOTIDE SEQUENCE [LARGE SCALE GENOMIC DNA]</scope>
    <source>
        <strain evidence="6">SA1</strain>
    </source>
</reference>
<feature type="region of interest" description="Disordered" evidence="1">
    <location>
        <begin position="28"/>
        <end position="83"/>
    </location>
</feature>
<dbReference type="eggNOG" id="ENOG5033BNR">
    <property type="taxonomic scope" value="Bacteria"/>
</dbReference>
<dbReference type="KEGG" id="nre:BES08_02675"/>
<organism evidence="4 5">
    <name type="scientific">Novosphingobium resinovorum</name>
    <dbReference type="NCBI Taxonomy" id="158500"/>
    <lineage>
        <taxon>Bacteria</taxon>
        <taxon>Pseudomonadati</taxon>
        <taxon>Pseudomonadota</taxon>
        <taxon>Alphaproteobacteria</taxon>
        <taxon>Sphingomonadales</taxon>
        <taxon>Sphingomonadaceae</taxon>
        <taxon>Novosphingobium</taxon>
    </lineage>
</organism>
<dbReference type="EMBL" id="CP017075">
    <property type="protein sequence ID" value="AOR75771.1"/>
    <property type="molecule type" value="Genomic_DNA"/>
</dbReference>
<evidence type="ECO:0000313" key="6">
    <source>
        <dbReference type="Proteomes" id="UP000094626"/>
    </source>
</evidence>
<evidence type="ECO:0008006" key="7">
    <source>
        <dbReference type="Google" id="ProtNLM"/>
    </source>
</evidence>
<accession>A0A031K478</accession>
<evidence type="ECO:0000313" key="3">
    <source>
        <dbReference type="EMBL" id="AOR75771.1"/>
    </source>
</evidence>
<evidence type="ECO:0000256" key="2">
    <source>
        <dbReference type="SAM" id="SignalP"/>
    </source>
</evidence>
<dbReference type="AlphaFoldDB" id="A0A031K478"/>
<dbReference type="PROSITE" id="PS51257">
    <property type="entry name" value="PROKAR_LIPOPROTEIN"/>
    <property type="match status" value="1"/>
</dbReference>
<reference evidence="3" key="2">
    <citation type="submission" date="2016-08" db="EMBL/GenBank/DDBJ databases">
        <authorList>
            <person name="Seilhamer J.J."/>
        </authorList>
    </citation>
    <scope>NUCLEOTIDE SEQUENCE [LARGE SCALE GENOMIC DNA]</scope>
    <source>
        <strain evidence="3">SA1</strain>
    </source>
</reference>
<feature type="chain" id="PRO_5014496976" description="Lipoprotein" evidence="2">
    <location>
        <begin position="16"/>
        <end position="189"/>
    </location>
</feature>
<dbReference type="Proteomes" id="UP000094626">
    <property type="component" value="Chromosome"/>
</dbReference>
<proteinExistence type="predicted"/>
<reference evidence="4 5" key="1">
    <citation type="submission" date="2014-03" db="EMBL/GenBank/DDBJ databases">
        <title>Whole genome sequence of Novosphingobium resinovorum KF1.</title>
        <authorList>
            <person name="Gan H.M."/>
            <person name="Gan H.Y."/>
            <person name="Chew T.H."/>
            <person name="Savka M.A."/>
        </authorList>
    </citation>
    <scope>NUCLEOTIDE SEQUENCE [LARGE SCALE GENOMIC DNA]</scope>
    <source>
        <strain evidence="4 5">KF1</strain>
    </source>
</reference>
<protein>
    <recommendedName>
        <fullName evidence="7">Lipoprotein</fullName>
    </recommendedName>
</protein>
<dbReference type="Proteomes" id="UP000024329">
    <property type="component" value="Unassembled WGS sequence"/>
</dbReference>
<dbReference type="EMBL" id="JFYZ01000001">
    <property type="protein sequence ID" value="EZP84761.1"/>
    <property type="molecule type" value="Genomic_DNA"/>
</dbReference>
<dbReference type="OrthoDB" id="163809at2"/>
<dbReference type="PATRIC" id="fig|158500.4.peg.540"/>
<evidence type="ECO:0000313" key="4">
    <source>
        <dbReference type="EMBL" id="EZP84761.1"/>
    </source>
</evidence>
<feature type="signal peptide" evidence="2">
    <location>
        <begin position="1"/>
        <end position="15"/>
    </location>
</feature>
<evidence type="ECO:0000256" key="1">
    <source>
        <dbReference type="SAM" id="MobiDB-lite"/>
    </source>
</evidence>